<evidence type="ECO:0000256" key="1">
    <source>
        <dbReference type="SAM" id="MobiDB-lite"/>
    </source>
</evidence>
<dbReference type="EMBL" id="CDMZ01005189">
    <property type="protein sequence ID" value="CEM52234.1"/>
    <property type="molecule type" value="Genomic_DNA"/>
</dbReference>
<proteinExistence type="predicted"/>
<reference evidence="2" key="1">
    <citation type="submission" date="2014-11" db="EMBL/GenBank/DDBJ databases">
        <authorList>
            <person name="Otto D Thomas"/>
            <person name="Naeem Raeece"/>
        </authorList>
    </citation>
    <scope>NUCLEOTIDE SEQUENCE</scope>
</reference>
<protein>
    <submittedName>
        <fullName evidence="2">Uncharacterized protein</fullName>
    </submittedName>
</protein>
<dbReference type="VEuPathDB" id="CryptoDB:Cvel_11158"/>
<gene>
    <name evidence="2" type="ORF">Cvel_11158</name>
</gene>
<dbReference type="AlphaFoldDB" id="A0A0G4I5E8"/>
<evidence type="ECO:0000313" key="2">
    <source>
        <dbReference type="EMBL" id="CEM52234.1"/>
    </source>
</evidence>
<accession>A0A0G4I5E8</accession>
<sequence>MTKKTPQESLATVASAGDFSGAEGTTPLHFVAPDWLVYSAGTSICFWRFQETTDDDPLEISSSKPTPKQHPVGTKLYLNPTVKTDSGTPHVISGIARLAANPIKKTVAFAERGAVPSIFLSSFETMETCTVLEGLCNLDVADLAFSR</sequence>
<organism evidence="2">
    <name type="scientific">Chromera velia CCMP2878</name>
    <dbReference type="NCBI Taxonomy" id="1169474"/>
    <lineage>
        <taxon>Eukaryota</taxon>
        <taxon>Sar</taxon>
        <taxon>Alveolata</taxon>
        <taxon>Colpodellida</taxon>
        <taxon>Chromeraceae</taxon>
        <taxon>Chromera</taxon>
    </lineage>
</organism>
<name>A0A0G4I5E8_9ALVE</name>
<feature type="region of interest" description="Disordered" evidence="1">
    <location>
        <begin position="55"/>
        <end position="74"/>
    </location>
</feature>